<organism evidence="2 3">
    <name type="scientific">Tepidibacter formicigenes DSM 15518</name>
    <dbReference type="NCBI Taxonomy" id="1123349"/>
    <lineage>
        <taxon>Bacteria</taxon>
        <taxon>Bacillati</taxon>
        <taxon>Bacillota</taxon>
        <taxon>Clostridia</taxon>
        <taxon>Peptostreptococcales</taxon>
        <taxon>Peptostreptococcaceae</taxon>
        <taxon>Tepidibacter</taxon>
    </lineage>
</organism>
<dbReference type="Proteomes" id="UP000242497">
    <property type="component" value="Unassembled WGS sequence"/>
</dbReference>
<dbReference type="AlphaFoldDB" id="A0A1M6T7T1"/>
<evidence type="ECO:0000313" key="2">
    <source>
        <dbReference type="EMBL" id="SHK52964.1"/>
    </source>
</evidence>
<dbReference type="EMBL" id="FRAE01000086">
    <property type="protein sequence ID" value="SHK52964.1"/>
    <property type="molecule type" value="Genomic_DNA"/>
</dbReference>
<name>A0A1M6T7T1_9FIRM</name>
<dbReference type="SUPFAM" id="SSF58064">
    <property type="entry name" value="Influenza hemagglutinin (stalk)"/>
    <property type="match status" value="1"/>
</dbReference>
<keyword evidence="3" id="KW-1185">Reference proteome</keyword>
<reference evidence="3" key="1">
    <citation type="submission" date="2016-11" db="EMBL/GenBank/DDBJ databases">
        <authorList>
            <person name="Varghese N."/>
            <person name="Submissions S."/>
        </authorList>
    </citation>
    <scope>NUCLEOTIDE SEQUENCE [LARGE SCALE GENOMIC DNA]</scope>
    <source>
        <strain evidence="3">DSM 15518</strain>
    </source>
</reference>
<feature type="non-terminal residue" evidence="2">
    <location>
        <position position="52"/>
    </location>
</feature>
<keyword evidence="1" id="KW-0175">Coiled coil</keyword>
<evidence type="ECO:0000313" key="3">
    <source>
        <dbReference type="Proteomes" id="UP000242497"/>
    </source>
</evidence>
<sequence>MQDKMYGLLEKIYTELNIFRQETNDRFENIENRIGNLEGKVENIENRIGNLE</sequence>
<feature type="coiled-coil region" evidence="1">
    <location>
        <begin position="20"/>
        <end position="47"/>
    </location>
</feature>
<evidence type="ECO:0000256" key="1">
    <source>
        <dbReference type="SAM" id="Coils"/>
    </source>
</evidence>
<proteinExistence type="predicted"/>
<gene>
    <name evidence="2" type="ORF">SAMN02744037_02536</name>
</gene>
<dbReference type="Gene3D" id="1.20.5.2280">
    <property type="match status" value="1"/>
</dbReference>
<protein>
    <submittedName>
        <fullName evidence="2">Uncharacterized protein</fullName>
    </submittedName>
</protein>
<accession>A0A1M6T7T1</accession>